<evidence type="ECO:0000259" key="4">
    <source>
        <dbReference type="PROSITE" id="PS01124"/>
    </source>
</evidence>
<name>A0A174RCA2_9FIRM</name>
<proteinExistence type="predicted"/>
<dbReference type="PROSITE" id="PS00041">
    <property type="entry name" value="HTH_ARAC_FAMILY_1"/>
    <property type="match status" value="1"/>
</dbReference>
<dbReference type="SMART" id="SM00342">
    <property type="entry name" value="HTH_ARAC"/>
    <property type="match status" value="1"/>
</dbReference>
<dbReference type="PRINTS" id="PR00032">
    <property type="entry name" value="HTHARAC"/>
</dbReference>
<dbReference type="PANTHER" id="PTHR47504">
    <property type="entry name" value="RIGHT ORIGIN-BINDING PROTEIN"/>
    <property type="match status" value="1"/>
</dbReference>
<dbReference type="InterPro" id="IPR018060">
    <property type="entry name" value="HTH_AraC"/>
</dbReference>
<dbReference type="SUPFAM" id="SSF46689">
    <property type="entry name" value="Homeodomain-like"/>
    <property type="match status" value="2"/>
</dbReference>
<dbReference type="AlphaFoldDB" id="A0A174RCA2"/>
<gene>
    <name evidence="5" type="primary">tetD_3</name>
    <name evidence="6" type="synonym">tetD_2</name>
    <name evidence="5" type="ORF">ERS852480_04141</name>
    <name evidence="6" type="ORF">NCTC11224_04916</name>
</gene>
<dbReference type="SMART" id="SM00871">
    <property type="entry name" value="AraC_E_bind"/>
    <property type="match status" value="1"/>
</dbReference>
<dbReference type="GO" id="GO:0003700">
    <property type="term" value="F:DNA-binding transcription factor activity"/>
    <property type="evidence" value="ECO:0007669"/>
    <property type="project" value="InterPro"/>
</dbReference>
<dbReference type="InterPro" id="IPR011256">
    <property type="entry name" value="Reg_factor_effector_dom_sf"/>
</dbReference>
<dbReference type="Pfam" id="PF06445">
    <property type="entry name" value="GyrI-like"/>
    <property type="match status" value="1"/>
</dbReference>
<reference evidence="5 7" key="1">
    <citation type="submission" date="2015-09" db="EMBL/GenBank/DDBJ databases">
        <authorList>
            <consortium name="Pathogen Informatics"/>
        </authorList>
    </citation>
    <scope>NUCLEOTIDE SEQUENCE [LARGE SCALE GENOMIC DNA]</scope>
    <source>
        <strain evidence="5 7">2789STDY5834865</strain>
    </source>
</reference>
<dbReference type="PANTHER" id="PTHR47504:SF5">
    <property type="entry name" value="RIGHT ORIGIN-BINDING PROTEIN"/>
    <property type="match status" value="1"/>
</dbReference>
<dbReference type="PROSITE" id="PS01124">
    <property type="entry name" value="HTH_ARAC_FAMILY_2"/>
    <property type="match status" value="1"/>
</dbReference>
<evidence type="ECO:0000256" key="3">
    <source>
        <dbReference type="ARBA" id="ARBA00023163"/>
    </source>
</evidence>
<evidence type="ECO:0000313" key="7">
    <source>
        <dbReference type="Proteomes" id="UP000095512"/>
    </source>
</evidence>
<dbReference type="Pfam" id="PF12833">
    <property type="entry name" value="HTH_18"/>
    <property type="match status" value="1"/>
</dbReference>
<dbReference type="Gene3D" id="3.20.80.10">
    <property type="entry name" value="Regulatory factor, effector binding domain"/>
    <property type="match status" value="1"/>
</dbReference>
<reference evidence="6 8" key="2">
    <citation type="submission" date="2018-06" db="EMBL/GenBank/DDBJ databases">
        <authorList>
            <consortium name="Pathogen Informatics"/>
            <person name="Doyle S."/>
        </authorList>
    </citation>
    <scope>NUCLEOTIDE SEQUENCE [LARGE SCALE GENOMIC DNA]</scope>
    <source>
        <strain evidence="6 8">NCTC11224</strain>
    </source>
</reference>
<dbReference type="InterPro" id="IPR020449">
    <property type="entry name" value="Tscrpt_reg_AraC-type_HTH"/>
</dbReference>
<keyword evidence="3" id="KW-0804">Transcription</keyword>
<organism evidence="5 7">
    <name type="scientific">Enterocloster clostridioformis</name>
    <dbReference type="NCBI Taxonomy" id="1531"/>
    <lineage>
        <taxon>Bacteria</taxon>
        <taxon>Bacillati</taxon>
        <taxon>Bacillota</taxon>
        <taxon>Clostridia</taxon>
        <taxon>Lachnospirales</taxon>
        <taxon>Lachnospiraceae</taxon>
        <taxon>Enterocloster</taxon>
    </lineage>
</organism>
<protein>
    <submittedName>
        <fullName evidence="5">AraC family transcriptional regulator</fullName>
    </submittedName>
</protein>
<evidence type="ECO:0000313" key="8">
    <source>
        <dbReference type="Proteomes" id="UP000251853"/>
    </source>
</evidence>
<dbReference type="Proteomes" id="UP000095512">
    <property type="component" value="Unassembled WGS sequence"/>
</dbReference>
<evidence type="ECO:0000313" key="5">
    <source>
        <dbReference type="EMBL" id="CUP80855.1"/>
    </source>
</evidence>
<keyword evidence="2" id="KW-0238">DNA-binding</keyword>
<dbReference type="EMBL" id="UAVW01000018">
    <property type="protein sequence ID" value="SQB15829.1"/>
    <property type="molecule type" value="Genomic_DNA"/>
</dbReference>
<sequence length="278" mass="31857">MDWIKRLNQAIDFIEENLDGELDYEDVAGIAGCPSYYFQQLFLYMTDMTLREYIRRRRLSLSAVELQKGNGKVTDIAMKYGYESPTAFTRAFKNFHGITPSAVKTEPVSFQAYPPISFSMAIHGGVPLQFRIEEKEAFRILGLSCPLSKELTENFERIPTVWDAALADGTLARLISMAEGKPEGLLGVSIHHTEDWKYLIAVRSDQKPGEYEEYQIPACKWAVFEGKGTNRTLQELERRVITQWLPTSGYTYADIPDIEVYLHADPEDAVYEYWLPVR</sequence>
<dbReference type="InterPro" id="IPR050959">
    <property type="entry name" value="MarA-like"/>
</dbReference>
<dbReference type="Gene3D" id="1.10.10.60">
    <property type="entry name" value="Homeodomain-like"/>
    <property type="match status" value="2"/>
</dbReference>
<evidence type="ECO:0000313" key="6">
    <source>
        <dbReference type="EMBL" id="SQB15829.1"/>
    </source>
</evidence>
<dbReference type="RefSeq" id="WP_057572635.1">
    <property type="nucleotide sequence ID" value="NZ_CATYWZ010000048.1"/>
</dbReference>
<evidence type="ECO:0000256" key="2">
    <source>
        <dbReference type="ARBA" id="ARBA00023125"/>
    </source>
</evidence>
<dbReference type="InterPro" id="IPR010499">
    <property type="entry name" value="AraC_E-bd"/>
</dbReference>
<dbReference type="EMBL" id="CZAB01000053">
    <property type="protein sequence ID" value="CUP80855.1"/>
    <property type="molecule type" value="Genomic_DNA"/>
</dbReference>
<keyword evidence="1" id="KW-0805">Transcription regulation</keyword>
<dbReference type="InterPro" id="IPR018062">
    <property type="entry name" value="HTH_AraC-typ_CS"/>
</dbReference>
<accession>A0A174RCA2</accession>
<dbReference type="GO" id="GO:0043565">
    <property type="term" value="F:sequence-specific DNA binding"/>
    <property type="evidence" value="ECO:0007669"/>
    <property type="project" value="InterPro"/>
</dbReference>
<dbReference type="SUPFAM" id="SSF55136">
    <property type="entry name" value="Probable bacterial effector-binding domain"/>
    <property type="match status" value="1"/>
</dbReference>
<dbReference type="InterPro" id="IPR029442">
    <property type="entry name" value="GyrI-like"/>
</dbReference>
<dbReference type="Proteomes" id="UP000251853">
    <property type="component" value="Unassembled WGS sequence"/>
</dbReference>
<dbReference type="InterPro" id="IPR009057">
    <property type="entry name" value="Homeodomain-like_sf"/>
</dbReference>
<evidence type="ECO:0000256" key="1">
    <source>
        <dbReference type="ARBA" id="ARBA00023015"/>
    </source>
</evidence>
<keyword evidence="8" id="KW-1185">Reference proteome</keyword>
<feature type="domain" description="HTH araC/xylS-type" evidence="4">
    <location>
        <begin position="8"/>
        <end position="106"/>
    </location>
</feature>